<dbReference type="AlphaFoldDB" id="A0A845STX0"/>
<proteinExistence type="predicted"/>
<organism evidence="2 3">
    <name type="scientific">Anaerotruncus colihominis</name>
    <dbReference type="NCBI Taxonomy" id="169435"/>
    <lineage>
        <taxon>Bacteria</taxon>
        <taxon>Bacillati</taxon>
        <taxon>Bacillota</taxon>
        <taxon>Clostridia</taxon>
        <taxon>Eubacteriales</taxon>
        <taxon>Oscillospiraceae</taxon>
        <taxon>Anaerotruncus</taxon>
    </lineage>
</organism>
<feature type="region of interest" description="Disordered" evidence="1">
    <location>
        <begin position="160"/>
        <end position="185"/>
    </location>
</feature>
<dbReference type="RefSeq" id="WP_162220198.1">
    <property type="nucleotide sequence ID" value="NZ_VIQT01000002.1"/>
</dbReference>
<protein>
    <submittedName>
        <fullName evidence="2">Uncharacterized protein</fullName>
    </submittedName>
</protein>
<gene>
    <name evidence="2" type="ORF">FMM72_00375</name>
</gene>
<reference evidence="2 3" key="1">
    <citation type="submission" date="2019-06" db="EMBL/GenBank/DDBJ databases">
        <title>Draft genome sequences of 15 bacterial species constituting the stable defined intestinal microbiota of the GM15 gnotobiotic mouse model.</title>
        <authorList>
            <person name="Elie C."/>
            <person name="Mathieu A."/>
            <person name="Saliou A."/>
            <person name="Darnaud M."/>
            <person name="Leulier F."/>
            <person name="Tamellini A."/>
        </authorList>
    </citation>
    <scope>NUCLEOTIDE SEQUENCE [LARGE SCALE GENOMIC DNA]</scope>
    <source>
        <strain evidence="2 3">JM4-15</strain>
    </source>
</reference>
<name>A0A845STX0_9FIRM</name>
<dbReference type="EMBL" id="VIQT01000002">
    <property type="protein sequence ID" value="NDO37714.1"/>
    <property type="molecule type" value="Genomic_DNA"/>
</dbReference>
<comment type="caution">
    <text evidence="2">The sequence shown here is derived from an EMBL/GenBank/DDBJ whole genome shotgun (WGS) entry which is preliminary data.</text>
</comment>
<feature type="compositionally biased region" description="Basic and acidic residues" evidence="1">
    <location>
        <begin position="214"/>
        <end position="226"/>
    </location>
</feature>
<feature type="compositionally biased region" description="Acidic residues" evidence="1">
    <location>
        <begin position="260"/>
        <end position="275"/>
    </location>
</feature>
<feature type="region of interest" description="Disordered" evidence="1">
    <location>
        <begin position="214"/>
        <end position="310"/>
    </location>
</feature>
<accession>A0A845STX0</accession>
<dbReference type="Proteomes" id="UP000462501">
    <property type="component" value="Unassembled WGS sequence"/>
</dbReference>
<evidence type="ECO:0000313" key="2">
    <source>
        <dbReference type="EMBL" id="NDO37714.1"/>
    </source>
</evidence>
<sequence>MGAFYIQKTNNNLNDESEENTMTTNKSTCLYRGNCKELQEINKVEIDIAALAMESIPQFDGEPVRWFFPVRSQISWFRLKNGDKGNIQLEIVKADDYIAVVKATVFVDGVAVSSAHGSANTSEDSASSFKLIEAAETRAIGRALDFAGYGCQLDLKTFDGSEPDNAAPQSGNPAAGSEEEQSPAMPEAEVIPQPGVMNGKHKVDANAPSRIIDIHELESDTEPEKPKSRRKPKTQKAAEAEADTATAGHSDSAPVTAVENAEEPAEAAPSEEAEADTAAVGRGDSAPAPTVENAEEPPVAPDETVSETASATISEAVTKFPTDAGTVNLETPEKSAEELVWNYIESESFSSDPIVLDPRFFGEENTDPFKAFFIEGRKTKMLNHEIQLALAYLQEHPDVIYHLKYPATQGAFAGLTFGEIVEAKGGDVVKQAAAACKKYYAGKKAPEYAAALLLAEKFDA</sequence>
<feature type="compositionally biased region" description="Low complexity" evidence="1">
    <location>
        <begin position="243"/>
        <end position="259"/>
    </location>
</feature>
<evidence type="ECO:0000313" key="3">
    <source>
        <dbReference type="Proteomes" id="UP000462501"/>
    </source>
</evidence>
<evidence type="ECO:0000256" key="1">
    <source>
        <dbReference type="SAM" id="MobiDB-lite"/>
    </source>
</evidence>